<feature type="compositionally biased region" description="Acidic residues" evidence="5">
    <location>
        <begin position="558"/>
        <end position="568"/>
    </location>
</feature>
<feature type="transmembrane region" description="Helical" evidence="6">
    <location>
        <begin position="387"/>
        <end position="405"/>
    </location>
</feature>
<feature type="transmembrane region" description="Helical" evidence="6">
    <location>
        <begin position="417"/>
        <end position="438"/>
    </location>
</feature>
<dbReference type="Proteomes" id="UP000235786">
    <property type="component" value="Unassembled WGS sequence"/>
</dbReference>
<dbReference type="PROSITE" id="PS50850">
    <property type="entry name" value="MFS"/>
    <property type="match status" value="1"/>
</dbReference>
<dbReference type="PROSITE" id="PS00217">
    <property type="entry name" value="SUGAR_TRANSPORT_2"/>
    <property type="match status" value="1"/>
</dbReference>
<dbReference type="PANTHER" id="PTHR23501">
    <property type="entry name" value="MAJOR FACILITATOR SUPERFAMILY"/>
    <property type="match status" value="1"/>
</dbReference>
<dbReference type="SUPFAM" id="SSF103473">
    <property type="entry name" value="MFS general substrate transporter"/>
    <property type="match status" value="1"/>
</dbReference>
<feature type="transmembrane region" description="Helical" evidence="6">
    <location>
        <begin position="450"/>
        <end position="476"/>
    </location>
</feature>
<keyword evidence="2 6" id="KW-0812">Transmembrane</keyword>
<feature type="transmembrane region" description="Helical" evidence="6">
    <location>
        <begin position="361"/>
        <end position="381"/>
    </location>
</feature>
<dbReference type="Pfam" id="PF07690">
    <property type="entry name" value="MFS_1"/>
    <property type="match status" value="1"/>
</dbReference>
<organism evidence="8 9">
    <name type="scientific">Hyaloscypha variabilis (strain UAMH 11265 / GT02V1 / F)</name>
    <name type="common">Meliniomyces variabilis</name>
    <dbReference type="NCBI Taxonomy" id="1149755"/>
    <lineage>
        <taxon>Eukaryota</taxon>
        <taxon>Fungi</taxon>
        <taxon>Dikarya</taxon>
        <taxon>Ascomycota</taxon>
        <taxon>Pezizomycotina</taxon>
        <taxon>Leotiomycetes</taxon>
        <taxon>Helotiales</taxon>
        <taxon>Hyaloscyphaceae</taxon>
        <taxon>Hyaloscypha</taxon>
        <taxon>Hyaloscypha variabilis</taxon>
    </lineage>
</organism>
<feature type="compositionally biased region" description="Acidic residues" evidence="5">
    <location>
        <begin position="575"/>
        <end position="587"/>
    </location>
</feature>
<dbReference type="Gene3D" id="1.20.1250.20">
    <property type="entry name" value="MFS general substrate transporter like domains"/>
    <property type="match status" value="1"/>
</dbReference>
<dbReference type="GO" id="GO:0000329">
    <property type="term" value="C:fungal-type vacuole membrane"/>
    <property type="evidence" value="ECO:0007669"/>
    <property type="project" value="TreeGrafter"/>
</dbReference>
<feature type="transmembrane region" description="Helical" evidence="6">
    <location>
        <begin position="130"/>
        <end position="148"/>
    </location>
</feature>
<evidence type="ECO:0000256" key="6">
    <source>
        <dbReference type="SAM" id="Phobius"/>
    </source>
</evidence>
<evidence type="ECO:0000256" key="5">
    <source>
        <dbReference type="SAM" id="MobiDB-lite"/>
    </source>
</evidence>
<evidence type="ECO:0000256" key="3">
    <source>
        <dbReference type="ARBA" id="ARBA00022989"/>
    </source>
</evidence>
<dbReference type="AlphaFoldDB" id="A0A2J6S0V3"/>
<dbReference type="EMBL" id="KZ613941">
    <property type="protein sequence ID" value="PMD44375.1"/>
    <property type="molecule type" value="Genomic_DNA"/>
</dbReference>
<feature type="transmembrane region" description="Helical" evidence="6">
    <location>
        <begin position="219"/>
        <end position="239"/>
    </location>
</feature>
<feature type="region of interest" description="Disordered" evidence="5">
    <location>
        <begin position="1"/>
        <end position="52"/>
    </location>
</feature>
<evidence type="ECO:0000256" key="2">
    <source>
        <dbReference type="ARBA" id="ARBA00022692"/>
    </source>
</evidence>
<evidence type="ECO:0000313" key="9">
    <source>
        <dbReference type="Proteomes" id="UP000235786"/>
    </source>
</evidence>
<dbReference type="InterPro" id="IPR036259">
    <property type="entry name" value="MFS_trans_sf"/>
</dbReference>
<evidence type="ECO:0000313" key="8">
    <source>
        <dbReference type="EMBL" id="PMD44375.1"/>
    </source>
</evidence>
<dbReference type="PRINTS" id="PR01036">
    <property type="entry name" value="TCRTETB"/>
</dbReference>
<feature type="transmembrane region" description="Helical" evidence="6">
    <location>
        <begin position="97"/>
        <end position="118"/>
    </location>
</feature>
<evidence type="ECO:0000256" key="1">
    <source>
        <dbReference type="ARBA" id="ARBA00004141"/>
    </source>
</evidence>
<feature type="region of interest" description="Disordered" evidence="5">
    <location>
        <begin position="555"/>
        <end position="587"/>
    </location>
</feature>
<feature type="transmembrane region" description="Helical" evidence="6">
    <location>
        <begin position="190"/>
        <end position="213"/>
    </location>
</feature>
<dbReference type="OrthoDB" id="4160219at2759"/>
<comment type="subcellular location">
    <subcellularLocation>
        <location evidence="1">Membrane</location>
        <topology evidence="1">Multi-pass membrane protein</topology>
    </subcellularLocation>
</comment>
<dbReference type="InterPro" id="IPR005829">
    <property type="entry name" value="Sugar_transporter_CS"/>
</dbReference>
<keyword evidence="4 6" id="KW-0472">Membrane</keyword>
<feature type="transmembrane region" description="Helical" evidence="6">
    <location>
        <begin position="160"/>
        <end position="178"/>
    </location>
</feature>
<feature type="compositionally biased region" description="Basic and acidic residues" evidence="5">
    <location>
        <begin position="21"/>
        <end position="45"/>
    </location>
</feature>
<evidence type="ECO:0000259" key="7">
    <source>
        <dbReference type="PROSITE" id="PS50850"/>
    </source>
</evidence>
<feature type="transmembrane region" description="Helical" evidence="6">
    <location>
        <begin position="286"/>
        <end position="306"/>
    </location>
</feature>
<dbReference type="GO" id="GO:0015174">
    <property type="term" value="F:basic amino acid transmembrane transporter activity"/>
    <property type="evidence" value="ECO:0007669"/>
    <property type="project" value="TreeGrafter"/>
</dbReference>
<feature type="transmembrane region" description="Helical" evidence="6">
    <location>
        <begin position="63"/>
        <end position="85"/>
    </location>
</feature>
<reference evidence="8 9" key="1">
    <citation type="submission" date="2016-04" db="EMBL/GenBank/DDBJ databases">
        <title>A degradative enzymes factory behind the ericoid mycorrhizal symbiosis.</title>
        <authorList>
            <consortium name="DOE Joint Genome Institute"/>
            <person name="Martino E."/>
            <person name="Morin E."/>
            <person name="Grelet G."/>
            <person name="Kuo A."/>
            <person name="Kohler A."/>
            <person name="Daghino S."/>
            <person name="Barry K."/>
            <person name="Choi C."/>
            <person name="Cichocki N."/>
            <person name="Clum A."/>
            <person name="Copeland A."/>
            <person name="Hainaut M."/>
            <person name="Haridas S."/>
            <person name="Labutti K."/>
            <person name="Lindquist E."/>
            <person name="Lipzen A."/>
            <person name="Khouja H.-R."/>
            <person name="Murat C."/>
            <person name="Ohm R."/>
            <person name="Olson A."/>
            <person name="Spatafora J."/>
            <person name="Veneault-Fourrey C."/>
            <person name="Henrissat B."/>
            <person name="Grigoriev I."/>
            <person name="Martin F."/>
            <person name="Perotto S."/>
        </authorList>
    </citation>
    <scope>NUCLEOTIDE SEQUENCE [LARGE SCALE GENOMIC DNA]</scope>
    <source>
        <strain evidence="8 9">F</strain>
    </source>
</reference>
<keyword evidence="3 6" id="KW-1133">Transmembrane helix</keyword>
<gene>
    <name evidence="8" type="ORF">L207DRAFT_563384</name>
</gene>
<proteinExistence type="predicted"/>
<name>A0A2J6S0V3_HYAVF</name>
<protein>
    <submittedName>
        <fullName evidence="8">MFS general substrate transporter</fullName>
    </submittedName>
</protein>
<feature type="domain" description="Major facilitator superfamily (MFS) profile" evidence="7">
    <location>
        <begin position="66"/>
        <end position="523"/>
    </location>
</feature>
<dbReference type="InterPro" id="IPR020846">
    <property type="entry name" value="MFS_dom"/>
</dbReference>
<dbReference type="PANTHER" id="PTHR23501:SF6">
    <property type="entry name" value="MULTIDRUG TRANSPORTER, PUTATIVE (AFU_ORTHOLOGUE AFUA_3G14560)-RELATED"/>
    <property type="match status" value="1"/>
</dbReference>
<evidence type="ECO:0000256" key="4">
    <source>
        <dbReference type="ARBA" id="ARBA00023136"/>
    </source>
</evidence>
<sequence>MAVQNGGPSSPRPHEQTPLLIDERRSIERDDGSSDTLTDSRRRDEELAEDEDKANQHVGRVRGLLIMLTLCGLMFLQASNLSLVTTTQSKIAEDLDAFALASWFTSAYMIAMSSTTILAGRLAQIFSPRACVLVSSIFFGVGGVVASQGTTMQVFLLGRIIQGIGGGSIMTVSLILVLELSAKKRRGLHIGLVNSVFTMGVSFGAVIAGALLPITGWRFLMWIQGPLSLISGVGVFFSIPKTFTGGDEGEGSISAKLARIDYLGAFTLVTSVVLFLFGLSSPKIEYIPITVSLFLLVGFIIIEFYVSRTPIIPVTVLKNPGVLLSCVAQLGQMASRWTVLMYAPAYALSVRGWNPAQAGSILIPTNLGFALGGLIVGGFHVKRGGSFWLPSVVAYGLFSCTFAVLSEISNEHTAAPLYLLAVLANGLCIGASLNYSLAHILHLTPPSTHFMAASLLTTFRAFAGSFGSAIGGGLFVRVLKARLETGFAENGGLEGREELVRKLLGSPALVQVLTGMEKKIAVESYVGSLNQLFAAAGGLALVMVFVQAGTGWKAGKDEVDETGNDTDEEGRIGVEDEEWEEGMEQGV</sequence>
<dbReference type="InterPro" id="IPR011701">
    <property type="entry name" value="MFS"/>
</dbReference>
<keyword evidence="9" id="KW-1185">Reference proteome</keyword>
<feature type="transmembrane region" description="Helical" evidence="6">
    <location>
        <begin position="260"/>
        <end position="280"/>
    </location>
</feature>
<accession>A0A2J6S0V3</accession>